<evidence type="ECO:0000256" key="5">
    <source>
        <dbReference type="ARBA" id="ARBA00023157"/>
    </source>
</evidence>
<dbReference type="OrthoDB" id="9790390at2"/>
<evidence type="ECO:0000256" key="3">
    <source>
        <dbReference type="ARBA" id="ARBA00022448"/>
    </source>
</evidence>
<dbReference type="GO" id="GO:0045454">
    <property type="term" value="P:cell redox homeostasis"/>
    <property type="evidence" value="ECO:0007669"/>
    <property type="project" value="TreeGrafter"/>
</dbReference>
<evidence type="ECO:0000256" key="1">
    <source>
        <dbReference type="ARBA" id="ARBA00008987"/>
    </source>
</evidence>
<dbReference type="CDD" id="cd02947">
    <property type="entry name" value="TRX_family"/>
    <property type="match status" value="1"/>
</dbReference>
<proteinExistence type="inferred from homology"/>
<keyword evidence="6 10" id="KW-0676">Redox-active center</keyword>
<dbReference type="PANTHER" id="PTHR45663:SF11">
    <property type="entry name" value="GEO12009P1"/>
    <property type="match status" value="1"/>
</dbReference>
<evidence type="ECO:0000313" key="12">
    <source>
        <dbReference type="EMBL" id="EFR42497.1"/>
    </source>
</evidence>
<dbReference type="PRINTS" id="PR00421">
    <property type="entry name" value="THIOREDOXIN"/>
</dbReference>
<evidence type="ECO:0000256" key="4">
    <source>
        <dbReference type="ARBA" id="ARBA00022982"/>
    </source>
</evidence>
<keyword evidence="3" id="KW-0813">Transport</keyword>
<dbReference type="InterPro" id="IPR036249">
    <property type="entry name" value="Thioredoxin-like_sf"/>
</dbReference>
<evidence type="ECO:0000259" key="11">
    <source>
        <dbReference type="PROSITE" id="PS51352"/>
    </source>
</evidence>
<feature type="disulfide bond" description="Redox-active" evidence="10">
    <location>
        <begin position="31"/>
        <end position="34"/>
    </location>
</feature>
<evidence type="ECO:0000256" key="7">
    <source>
        <dbReference type="NCBIfam" id="TIGR01068"/>
    </source>
</evidence>
<sequence length="107" mass="11975">MVTEIKTAEQFEKDVLGKSGFALVDFWAVWCRPCKMMGPVIEGASELFEGQVSFYKVNVDEVSELASKYEIMSIPNMIMFKDGKPVGSITGYHPIAELKQKIHDIIG</sequence>
<feature type="domain" description="Thioredoxin" evidence="11">
    <location>
        <begin position="1"/>
        <end position="107"/>
    </location>
</feature>
<comment type="similarity">
    <text evidence="1 8">Belongs to the thioredoxin family.</text>
</comment>
<dbReference type="EMBL" id="AENT01000024">
    <property type="protein sequence ID" value="EFR42497.1"/>
    <property type="molecule type" value="Genomic_DNA"/>
</dbReference>
<reference evidence="12 13" key="1">
    <citation type="submission" date="2010-11" db="EMBL/GenBank/DDBJ databases">
        <authorList>
            <person name="Durkin A.S."/>
            <person name="Madupu R."/>
            <person name="Torralba M."/>
            <person name="Gillis M."/>
            <person name="Methe B."/>
            <person name="Sutton G."/>
            <person name="Nelson K.E."/>
        </authorList>
    </citation>
    <scope>NUCLEOTIDE SEQUENCE [LARGE SCALE GENOMIC DNA]</scope>
    <source>
        <strain evidence="12 13">UPII 345-E</strain>
    </source>
</reference>
<evidence type="ECO:0000256" key="8">
    <source>
        <dbReference type="PIRNR" id="PIRNR000077"/>
    </source>
</evidence>
<feature type="site" description="Deprotonates C-terminal active site Cys" evidence="9">
    <location>
        <position position="25"/>
    </location>
</feature>
<evidence type="ECO:0000256" key="10">
    <source>
        <dbReference type="PIRSR" id="PIRSR000077-4"/>
    </source>
</evidence>
<gene>
    <name evidence="12" type="primary">trxA</name>
    <name evidence="12" type="ORF">HMPREF9220_0468</name>
</gene>
<dbReference type="Gene3D" id="3.40.30.10">
    <property type="entry name" value="Glutaredoxin"/>
    <property type="match status" value="1"/>
</dbReference>
<keyword evidence="5 10" id="KW-1015">Disulfide bond</keyword>
<dbReference type="PIRSF" id="PIRSF000077">
    <property type="entry name" value="Thioredoxin"/>
    <property type="match status" value="1"/>
</dbReference>
<dbReference type="eggNOG" id="COG3118">
    <property type="taxonomic scope" value="Bacteria"/>
</dbReference>
<dbReference type="GO" id="GO:0015035">
    <property type="term" value="F:protein-disulfide reductase activity"/>
    <property type="evidence" value="ECO:0007669"/>
    <property type="project" value="UniProtKB-UniRule"/>
</dbReference>
<evidence type="ECO:0000313" key="13">
    <source>
        <dbReference type="Proteomes" id="UP000004594"/>
    </source>
</evidence>
<feature type="site" description="Contributes to redox potential value" evidence="9">
    <location>
        <position position="33"/>
    </location>
</feature>
<dbReference type="FunFam" id="3.40.30.10:FF:000001">
    <property type="entry name" value="Thioredoxin"/>
    <property type="match status" value="1"/>
</dbReference>
<comment type="caution">
    <text evidence="12">The sequence shown here is derived from an EMBL/GenBank/DDBJ whole genome shotgun (WGS) entry which is preliminary data.</text>
</comment>
<feature type="site" description="Contributes to redox potential value" evidence="9">
    <location>
        <position position="32"/>
    </location>
</feature>
<evidence type="ECO:0000256" key="6">
    <source>
        <dbReference type="ARBA" id="ARBA00023284"/>
    </source>
</evidence>
<dbReference type="PANTHER" id="PTHR45663">
    <property type="entry name" value="GEO12009P1"/>
    <property type="match status" value="1"/>
</dbReference>
<accession>E4L9P0</accession>
<evidence type="ECO:0000256" key="2">
    <source>
        <dbReference type="ARBA" id="ARBA00020570"/>
    </source>
</evidence>
<dbReference type="RefSeq" id="WP_007554767.1">
    <property type="nucleotide sequence ID" value="NZ_AENT01000024.1"/>
</dbReference>
<dbReference type="PROSITE" id="PS51352">
    <property type="entry name" value="THIOREDOXIN_2"/>
    <property type="match status" value="1"/>
</dbReference>
<dbReference type="NCBIfam" id="TIGR01068">
    <property type="entry name" value="thioredoxin"/>
    <property type="match status" value="1"/>
</dbReference>
<feature type="active site" description="Nucleophile" evidence="9">
    <location>
        <position position="34"/>
    </location>
</feature>
<dbReference type="Pfam" id="PF00085">
    <property type="entry name" value="Thioredoxin"/>
    <property type="match status" value="1"/>
</dbReference>
<dbReference type="InterPro" id="IPR013766">
    <property type="entry name" value="Thioredoxin_domain"/>
</dbReference>
<protein>
    <recommendedName>
        <fullName evidence="2 7">Thioredoxin</fullName>
    </recommendedName>
</protein>
<name>E4L9P0_9FIRM</name>
<dbReference type="AlphaFoldDB" id="E4L9P0"/>
<dbReference type="SUPFAM" id="SSF52833">
    <property type="entry name" value="Thioredoxin-like"/>
    <property type="match status" value="1"/>
</dbReference>
<feature type="active site" description="Nucleophile" evidence="9">
    <location>
        <position position="31"/>
    </location>
</feature>
<dbReference type="InterPro" id="IPR005746">
    <property type="entry name" value="Thioredoxin"/>
</dbReference>
<evidence type="ECO:0000256" key="9">
    <source>
        <dbReference type="PIRSR" id="PIRSR000077-1"/>
    </source>
</evidence>
<dbReference type="GO" id="GO:0005829">
    <property type="term" value="C:cytosol"/>
    <property type="evidence" value="ECO:0007669"/>
    <property type="project" value="TreeGrafter"/>
</dbReference>
<dbReference type="Proteomes" id="UP000004594">
    <property type="component" value="Unassembled WGS sequence"/>
</dbReference>
<organism evidence="12 13">
    <name type="scientific">Dialister micraerophilus UPII 345-E</name>
    <dbReference type="NCBI Taxonomy" id="910314"/>
    <lineage>
        <taxon>Bacteria</taxon>
        <taxon>Bacillati</taxon>
        <taxon>Bacillota</taxon>
        <taxon>Negativicutes</taxon>
        <taxon>Veillonellales</taxon>
        <taxon>Veillonellaceae</taxon>
        <taxon>Dialister</taxon>
    </lineage>
</organism>
<keyword evidence="4" id="KW-0249">Electron transport</keyword>